<dbReference type="InterPro" id="IPR036770">
    <property type="entry name" value="Ankyrin_rpt-contain_sf"/>
</dbReference>
<name>A0A4Z1ES37_9HELO</name>
<dbReference type="Gene3D" id="1.25.40.20">
    <property type="entry name" value="Ankyrin repeat-containing domain"/>
    <property type="match status" value="1"/>
</dbReference>
<dbReference type="InterPro" id="IPR002110">
    <property type="entry name" value="Ankyrin_rpt"/>
</dbReference>
<feature type="chain" id="PRO_5021285248" description="NACHT-NTPase and P-loop NTPases N-terminal domain-containing protein" evidence="2">
    <location>
        <begin position="24"/>
        <end position="740"/>
    </location>
</feature>
<proteinExistence type="predicted"/>
<sequence>MEVLAGVSSVLSVLGFAIQLADGIKKACALWESLQEAPHEVQMICKDLRAISNVLDDIQLEENQFMHHSDSIIEALELCSEVLESLNHLSQKIVFPNTDTTLLIKRWRAVKGVVKIEKLQGLQSRLNSAKLTLLLARQNSSQSGPPRLRQLMNMVDGIKLDLQELASKTVVITSRDPPDSKVHFDALKVEVRALARTIKNPVMRLGFERAMDLAFSTLSNSAERSLRRKSAVLDNVEHSLSTINIRFGKINIYITTLSFADGTYKSCTNLIMHPSRLLQLCGVSLGVRVVLSKSCGAFKPELKAYRAVPDDSAIFRLCRDGRLDAIRCLFDEGLASPRDTDSYGRTPLMIAASTGQLSTCKFLVNEGADLEVRDILNNDLGSYACGTWYPGYGKHRVPFGFSHTENRVWMHCDARIEVLRMFLEQFEVSEDPYSPGFIGLCWLATNTRSVGNRLRLADRKLLYWTSSMLLDQLALTPNLSAYFKCALLAAMEFEDIDMIDHLFRTCPHNITEDWIAPSIGLCLVSKIREFDQTHLIHCMMSHGMDLHSSLAELSSATSQCPQPGCQGTITTLLLQTSGTFFRFKTALQYLGIDIAKFVCDEIQQGPAAAAGWTTHSLCAAFSLDFIPEDTSPHFACLHNWKCPVYSHGRELSWEVLLDKLKLRNDLSSGLEDILRERDADLVKFQSIDGRICSCCGEFGMSHATLFERNAAICNLCNDTLHQATKEREAEVEDSMFLLSI</sequence>
<accession>A0A4Z1ES37</accession>
<keyword evidence="1" id="KW-0040">ANK repeat</keyword>
<dbReference type="OrthoDB" id="3200163at2759"/>
<evidence type="ECO:0000313" key="5">
    <source>
        <dbReference type="Proteomes" id="UP000297777"/>
    </source>
</evidence>
<feature type="domain" description="NACHT-NTPase and P-loop NTPases N-terminal" evidence="3">
    <location>
        <begin position="7"/>
        <end position="124"/>
    </location>
</feature>
<gene>
    <name evidence="4" type="ORF">BTUL_0103g00440</name>
</gene>
<dbReference type="PROSITE" id="PS50088">
    <property type="entry name" value="ANK_REPEAT"/>
    <property type="match status" value="1"/>
</dbReference>
<dbReference type="AlphaFoldDB" id="A0A4Z1ES37"/>
<comment type="caution">
    <text evidence="4">The sequence shown here is derived from an EMBL/GenBank/DDBJ whole genome shotgun (WGS) entry which is preliminary data.</text>
</comment>
<keyword evidence="5" id="KW-1185">Reference proteome</keyword>
<dbReference type="SMART" id="SM00248">
    <property type="entry name" value="ANK"/>
    <property type="match status" value="3"/>
</dbReference>
<dbReference type="Proteomes" id="UP000297777">
    <property type="component" value="Unassembled WGS sequence"/>
</dbReference>
<dbReference type="Pfam" id="PF12796">
    <property type="entry name" value="Ank_2"/>
    <property type="match status" value="1"/>
</dbReference>
<dbReference type="PROSITE" id="PS50297">
    <property type="entry name" value="ANK_REP_REGION"/>
    <property type="match status" value="1"/>
</dbReference>
<dbReference type="InterPro" id="IPR031352">
    <property type="entry name" value="SesA"/>
</dbReference>
<dbReference type="SUPFAM" id="SSF48403">
    <property type="entry name" value="Ankyrin repeat"/>
    <property type="match status" value="1"/>
</dbReference>
<dbReference type="EMBL" id="PQXH01000103">
    <property type="protein sequence ID" value="TGO11747.1"/>
    <property type="molecule type" value="Genomic_DNA"/>
</dbReference>
<dbReference type="Pfam" id="PF17107">
    <property type="entry name" value="SesA"/>
    <property type="match status" value="1"/>
</dbReference>
<feature type="signal peptide" evidence="2">
    <location>
        <begin position="1"/>
        <end position="23"/>
    </location>
</feature>
<evidence type="ECO:0000256" key="1">
    <source>
        <dbReference type="PROSITE-ProRule" id="PRU00023"/>
    </source>
</evidence>
<feature type="repeat" description="ANK" evidence="1">
    <location>
        <begin position="343"/>
        <end position="375"/>
    </location>
</feature>
<reference evidence="4 5" key="1">
    <citation type="submission" date="2017-12" db="EMBL/GenBank/DDBJ databases">
        <title>Comparative genomics of Botrytis spp.</title>
        <authorList>
            <person name="Valero-Jimenez C.A."/>
            <person name="Tapia P."/>
            <person name="Veloso J."/>
            <person name="Silva-Moreno E."/>
            <person name="Staats M."/>
            <person name="Valdes J.H."/>
            <person name="Van Kan J.A.L."/>
        </authorList>
    </citation>
    <scope>NUCLEOTIDE SEQUENCE [LARGE SCALE GENOMIC DNA]</scope>
    <source>
        <strain evidence="4 5">Bt9001</strain>
    </source>
</reference>
<protein>
    <recommendedName>
        <fullName evidence="3">NACHT-NTPase and P-loop NTPases N-terminal domain-containing protein</fullName>
    </recommendedName>
</protein>
<keyword evidence="2" id="KW-0732">Signal</keyword>
<organism evidence="4 5">
    <name type="scientific">Botrytis tulipae</name>
    <dbReference type="NCBI Taxonomy" id="87230"/>
    <lineage>
        <taxon>Eukaryota</taxon>
        <taxon>Fungi</taxon>
        <taxon>Dikarya</taxon>
        <taxon>Ascomycota</taxon>
        <taxon>Pezizomycotina</taxon>
        <taxon>Leotiomycetes</taxon>
        <taxon>Helotiales</taxon>
        <taxon>Sclerotiniaceae</taxon>
        <taxon>Botrytis</taxon>
    </lineage>
</organism>
<evidence type="ECO:0000313" key="4">
    <source>
        <dbReference type="EMBL" id="TGO11747.1"/>
    </source>
</evidence>
<evidence type="ECO:0000256" key="2">
    <source>
        <dbReference type="SAM" id="SignalP"/>
    </source>
</evidence>
<evidence type="ECO:0000259" key="3">
    <source>
        <dbReference type="Pfam" id="PF17107"/>
    </source>
</evidence>